<name>A0ABV3LRL9_9ACTN</name>
<dbReference type="RefSeq" id="WP_359771423.1">
    <property type="nucleotide sequence ID" value="NZ_JBEYRR010000001.1"/>
</dbReference>
<evidence type="ECO:0000256" key="1">
    <source>
        <dbReference type="SAM" id="MobiDB-lite"/>
    </source>
</evidence>
<feature type="region of interest" description="Disordered" evidence="1">
    <location>
        <begin position="784"/>
        <end position="806"/>
    </location>
</feature>
<proteinExistence type="predicted"/>
<sequence>MPQQETTALVVPVRLDALSVSRKQVTHDLWHRGTLSFGDDYQDPQPAPMDHTTLDAKRAAGVYLHWHLAEALGRGRAPADDTKKVTFPAAPNRWLVVRYHHPDRRGSAELPDVTGWLVHSDYVADKRQSAQHPEGATSPVGRKRWMGRSIDLATSEWNEPSDTGVRLTVAEAGVATFATFQPYCRNIFSLHDPLGAADDAGTLAKGFLSYTAIGWHSRPGDDVLHTEQLQALLDFYGELPAGTGPAALAAHLPAVEERLGWALPSVDLSSGEQRSVYQGAVYALPWDPEPTTVPRGNRPHTPKDSVKVAVGHGTADALGALVADSLPADITDEERRRIAALARAFHSGQLAAGDTAMDAPTTLALLADAAHGEWFTPTDGGLVWQLTDERPAGKDPMPPEVFERLRQAVARLNVKQHALDQAGGELGAARRLVWDLWWLLGWYEQLDVNERPKDFDADKLKKQLKDGGAPPTAAKRLETAQSNVTALGAECDRLAAAVRTQLPTGWSLVAAPREPLYGAGDPAVVLRGIGIPLRDSSGKQPPLRRETRLLPRPTAKVIGEASVQAMLPQAAAAAASAPDLEVKGSAARFPAKFSSVTAALKPSGLAGVVEQLVRELHVLHAVTHYYRTKKNITDGTALSGLKKQGLRLGGGQELPAESAFWQQPWQPLTLAWRVRCHPLPYELPDKPGELLWSYDGGTRTLRRHEDVRKELAAREKYGFEVQGRSLLAPLPVYSLRERIKSYLSTYRDTTGFADFRGKVGDWDLYGQTLTGLRDALAGRQPRQVRGVPPLRQPPETAHTAWADTDPKRPLRAPVQAAQVAFRDLVVVDTFGQALRLVHSTGEEPNDASFRPRVSPGTAVTEGYTVTSSDWQRLWQLPPRLPQPSRLNLTLLSHRSRPGADREIDPFADPRLTADTPVCGWLVTRGYGAGDSGDPSRNCRLTVHDPVGVPLGEVLRIGPHDKSERHAVGWRPLPDSGLFGPAEVHGAAFAAEHPQLAGFLTELVDKNADDIAAGKSTAGSRPKRFADLCKTVDNGLLATGGRPAGQGVSAALAAGRALALVRLRVHLELDGPLLTDPRWDHVLKRAEEIDPCLNRRWPVRLGVGRDRADGLIGYFTGAGTTTSYTTLHTDHGPSAPKSDYCRAIGSGAGVAVPARPRAVAVAPGDAAYVTLLMDPFLALHAHTGLLPVTRVAVPNAGAAHLLEQAPLAVPLGPGLARVISSADLLSADSPVLPLDRLTLPAPTAAGRWSFAAMARDVSVTGPWDHYALSSDATAAQLEPHAPHAHTGFLIRRPDHPAP</sequence>
<protein>
    <submittedName>
        <fullName evidence="2">Uncharacterized protein</fullName>
    </submittedName>
</protein>
<accession>A0ABV3LRL9</accession>
<organism evidence="2 3">
    <name type="scientific">Streptomyces huasconensis</name>
    <dbReference type="NCBI Taxonomy" id="1854574"/>
    <lineage>
        <taxon>Bacteria</taxon>
        <taxon>Bacillati</taxon>
        <taxon>Actinomycetota</taxon>
        <taxon>Actinomycetes</taxon>
        <taxon>Kitasatosporales</taxon>
        <taxon>Streptomycetaceae</taxon>
        <taxon>Streptomyces</taxon>
    </lineage>
</organism>
<dbReference type="Proteomes" id="UP001553843">
    <property type="component" value="Unassembled WGS sequence"/>
</dbReference>
<gene>
    <name evidence="2" type="ORF">AB0887_09070</name>
</gene>
<comment type="caution">
    <text evidence="2">The sequence shown here is derived from an EMBL/GenBank/DDBJ whole genome shotgun (WGS) entry which is preliminary data.</text>
</comment>
<evidence type="ECO:0000313" key="3">
    <source>
        <dbReference type="Proteomes" id="UP001553843"/>
    </source>
</evidence>
<reference evidence="2 3" key="1">
    <citation type="submission" date="2024-06" db="EMBL/GenBank/DDBJ databases">
        <title>The Natural Products Discovery Center: Release of the First 8490 Sequenced Strains for Exploring Actinobacteria Biosynthetic Diversity.</title>
        <authorList>
            <person name="Kalkreuter E."/>
            <person name="Kautsar S.A."/>
            <person name="Yang D."/>
            <person name="Bader C.D."/>
            <person name="Teijaro C.N."/>
            <person name="Fluegel L."/>
            <person name="Davis C.M."/>
            <person name="Simpson J.R."/>
            <person name="Lauterbach L."/>
            <person name="Steele A.D."/>
            <person name="Gui C."/>
            <person name="Meng S."/>
            <person name="Li G."/>
            <person name="Viehrig K."/>
            <person name="Ye F."/>
            <person name="Su P."/>
            <person name="Kiefer A.F."/>
            <person name="Nichols A."/>
            <person name="Cepeda A.J."/>
            <person name="Yan W."/>
            <person name="Fan B."/>
            <person name="Jiang Y."/>
            <person name="Adhikari A."/>
            <person name="Zheng C.-J."/>
            <person name="Schuster L."/>
            <person name="Cowan T.M."/>
            <person name="Smanski M.J."/>
            <person name="Chevrette M.G."/>
            <person name="De Carvalho L.P.S."/>
            <person name="Shen B."/>
        </authorList>
    </citation>
    <scope>NUCLEOTIDE SEQUENCE [LARGE SCALE GENOMIC DNA]</scope>
    <source>
        <strain evidence="2 3">NPDC047833</strain>
    </source>
</reference>
<evidence type="ECO:0000313" key="2">
    <source>
        <dbReference type="EMBL" id="MEW2362097.1"/>
    </source>
</evidence>
<keyword evidence="3" id="KW-1185">Reference proteome</keyword>
<dbReference type="EMBL" id="JBEYRS010000003">
    <property type="protein sequence ID" value="MEW2362097.1"/>
    <property type="molecule type" value="Genomic_DNA"/>
</dbReference>